<dbReference type="Proteomes" id="UP001550378">
    <property type="component" value="Unassembled WGS sequence"/>
</dbReference>
<dbReference type="Pfam" id="PF13563">
    <property type="entry name" value="2_5_RNA_ligase2"/>
    <property type="match status" value="1"/>
</dbReference>
<proteinExistence type="predicted"/>
<dbReference type="InterPro" id="IPR009097">
    <property type="entry name" value="Cyclic_Pdiesterase"/>
</dbReference>
<dbReference type="SUPFAM" id="SSF55144">
    <property type="entry name" value="LigT-like"/>
    <property type="match status" value="1"/>
</dbReference>
<evidence type="ECO:0000313" key="1">
    <source>
        <dbReference type="EMBL" id="MEU0710511.1"/>
    </source>
</evidence>
<protein>
    <submittedName>
        <fullName evidence="1">2'-5' RNA ligase family protein</fullName>
    </submittedName>
</protein>
<accession>A0ABV2WAY3</accession>
<gene>
    <name evidence="1" type="ORF">ABZ508_24425</name>
</gene>
<organism evidence="1 2">
    <name type="scientific">Streptomyces lavendulocolor</name>
    <dbReference type="NCBI Taxonomy" id="67316"/>
    <lineage>
        <taxon>Bacteria</taxon>
        <taxon>Bacillati</taxon>
        <taxon>Actinomycetota</taxon>
        <taxon>Actinomycetes</taxon>
        <taxon>Kitasatosporales</taxon>
        <taxon>Streptomycetaceae</taxon>
        <taxon>Streptomyces</taxon>
    </lineage>
</organism>
<comment type="caution">
    <text evidence="1">The sequence shown here is derived from an EMBL/GenBank/DDBJ whole genome shotgun (WGS) entry which is preliminary data.</text>
</comment>
<keyword evidence="1" id="KW-0436">Ligase</keyword>
<dbReference type="GO" id="GO:0016874">
    <property type="term" value="F:ligase activity"/>
    <property type="evidence" value="ECO:0007669"/>
    <property type="project" value="UniProtKB-KW"/>
</dbReference>
<dbReference type="RefSeq" id="WP_359654971.1">
    <property type="nucleotide sequence ID" value="NZ_JBEXZP010000066.1"/>
</dbReference>
<dbReference type="Gene3D" id="3.90.1140.10">
    <property type="entry name" value="Cyclic phosphodiesterase"/>
    <property type="match status" value="1"/>
</dbReference>
<sequence>MHTVELLPDPATEGVVREVWRALAARGLPSLDSHRHGTNRPHLTLAAADELPGDARRRLEAAMGVLPRPLCLAGTLRFTGRTRVLAWRVVPGPGLLDLHRAVWDVLHPGGGEGGNPLHAPGRWVPHITLGRTRSRSGDWAEDLLPAALGLPWNGMFTGARTYDSVTRTTAPLRGVP</sequence>
<dbReference type="EMBL" id="JBEXZR010000025">
    <property type="protein sequence ID" value="MEU0710511.1"/>
    <property type="molecule type" value="Genomic_DNA"/>
</dbReference>
<evidence type="ECO:0000313" key="2">
    <source>
        <dbReference type="Proteomes" id="UP001550378"/>
    </source>
</evidence>
<keyword evidence="2" id="KW-1185">Reference proteome</keyword>
<name>A0ABV2WAY3_9ACTN</name>
<reference evidence="1 2" key="1">
    <citation type="submission" date="2024-06" db="EMBL/GenBank/DDBJ databases">
        <title>The Natural Products Discovery Center: Release of the First 8490 Sequenced Strains for Exploring Actinobacteria Biosynthetic Diversity.</title>
        <authorList>
            <person name="Kalkreuter E."/>
            <person name="Kautsar S.A."/>
            <person name="Yang D."/>
            <person name="Bader C.D."/>
            <person name="Teijaro C.N."/>
            <person name="Fluegel L."/>
            <person name="Davis C.M."/>
            <person name="Simpson J.R."/>
            <person name="Lauterbach L."/>
            <person name="Steele A.D."/>
            <person name="Gui C."/>
            <person name="Meng S."/>
            <person name="Li G."/>
            <person name="Viehrig K."/>
            <person name="Ye F."/>
            <person name="Su P."/>
            <person name="Kiefer A.F."/>
            <person name="Nichols A."/>
            <person name="Cepeda A.J."/>
            <person name="Yan W."/>
            <person name="Fan B."/>
            <person name="Jiang Y."/>
            <person name="Adhikari A."/>
            <person name="Zheng C.-J."/>
            <person name="Schuster L."/>
            <person name="Cowan T.M."/>
            <person name="Smanski M.J."/>
            <person name="Chevrette M.G."/>
            <person name="De Carvalho L.P.S."/>
            <person name="Shen B."/>
        </authorList>
    </citation>
    <scope>NUCLEOTIDE SEQUENCE [LARGE SCALE GENOMIC DNA]</scope>
    <source>
        <strain evidence="1 2">NPDC006337</strain>
    </source>
</reference>